<dbReference type="AlphaFoldDB" id="A0A975EPB8"/>
<feature type="transmembrane region" description="Helical" evidence="1">
    <location>
        <begin position="12"/>
        <end position="32"/>
    </location>
</feature>
<dbReference type="CDD" id="cd06259">
    <property type="entry name" value="YdcF-like"/>
    <property type="match status" value="1"/>
</dbReference>
<dbReference type="RefSeq" id="WP_209356479.1">
    <property type="nucleotide sequence ID" value="NZ_CP060010.1"/>
</dbReference>
<dbReference type="GO" id="GO:0000270">
    <property type="term" value="P:peptidoglycan metabolic process"/>
    <property type="evidence" value="ECO:0007669"/>
    <property type="project" value="TreeGrafter"/>
</dbReference>
<dbReference type="KEGG" id="cact:HZ995_15115"/>
<dbReference type="InterPro" id="IPR003848">
    <property type="entry name" value="DUF218"/>
</dbReference>
<evidence type="ECO:0000313" key="4">
    <source>
        <dbReference type="Proteomes" id="UP000665026"/>
    </source>
</evidence>
<keyword evidence="1" id="KW-0472">Membrane</keyword>
<dbReference type="Pfam" id="PF02698">
    <property type="entry name" value="DUF218"/>
    <property type="match status" value="1"/>
</dbReference>
<dbReference type="GO" id="GO:0005886">
    <property type="term" value="C:plasma membrane"/>
    <property type="evidence" value="ECO:0007669"/>
    <property type="project" value="TreeGrafter"/>
</dbReference>
<evidence type="ECO:0000313" key="3">
    <source>
        <dbReference type="EMBL" id="QTN35776.1"/>
    </source>
</evidence>
<dbReference type="PANTHER" id="PTHR30336">
    <property type="entry name" value="INNER MEMBRANE PROTEIN, PROBABLE PERMEASE"/>
    <property type="match status" value="1"/>
</dbReference>
<dbReference type="GO" id="GO:0043164">
    <property type="term" value="P:Gram-negative-bacterium-type cell wall biogenesis"/>
    <property type="evidence" value="ECO:0007669"/>
    <property type="project" value="TreeGrafter"/>
</dbReference>
<sequence>MGIKRAFLKLLRLGVVVYAATLFAVIGWSFLWPAPDFSELPKVETVVCLGAGHNKDGSIGKYSNQRAKTCSDLILAGKAQHVIMTGTSQIDTSVAEMMADVARADGVSDEAITEERLARSTLQNGLFSMPFLDAQKPVFLVTDSFHLPRSWISFRWAGYADLILVPSSARDGESWVWPRPWALMREPLAIWFNLIRGGLWTLANRFGVENTAWLM</sequence>
<evidence type="ECO:0000259" key="2">
    <source>
        <dbReference type="Pfam" id="PF02698"/>
    </source>
</evidence>
<dbReference type="PANTHER" id="PTHR30336:SF4">
    <property type="entry name" value="ENVELOPE BIOGENESIS FACTOR ELYC"/>
    <property type="match status" value="1"/>
</dbReference>
<dbReference type="Gene3D" id="3.40.50.620">
    <property type="entry name" value="HUPs"/>
    <property type="match status" value="1"/>
</dbReference>
<proteinExistence type="predicted"/>
<dbReference type="InterPro" id="IPR014729">
    <property type="entry name" value="Rossmann-like_a/b/a_fold"/>
</dbReference>
<name>A0A975EPB8_9RHOB</name>
<keyword evidence="1" id="KW-1133">Transmembrane helix</keyword>
<dbReference type="InterPro" id="IPR051599">
    <property type="entry name" value="Cell_Envelope_Assoc"/>
</dbReference>
<organism evidence="3 4">
    <name type="scientific">Cognatishimia activa</name>
    <dbReference type="NCBI Taxonomy" id="1715691"/>
    <lineage>
        <taxon>Bacteria</taxon>
        <taxon>Pseudomonadati</taxon>
        <taxon>Pseudomonadota</taxon>
        <taxon>Alphaproteobacteria</taxon>
        <taxon>Rhodobacterales</taxon>
        <taxon>Paracoccaceae</taxon>
        <taxon>Cognatishimia</taxon>
    </lineage>
</organism>
<dbReference type="Proteomes" id="UP000665026">
    <property type="component" value="Chromosome"/>
</dbReference>
<protein>
    <submittedName>
        <fullName evidence="3">YdcF family protein</fullName>
    </submittedName>
</protein>
<gene>
    <name evidence="3" type="ORF">HZ995_15115</name>
</gene>
<accession>A0A975EPB8</accession>
<keyword evidence="1" id="KW-0812">Transmembrane</keyword>
<dbReference type="EMBL" id="CP060010">
    <property type="protein sequence ID" value="QTN35776.1"/>
    <property type="molecule type" value="Genomic_DNA"/>
</dbReference>
<reference evidence="3" key="1">
    <citation type="submission" date="2020-07" db="EMBL/GenBank/DDBJ databases">
        <title>Genome sequences of bacteria associated with the marine, planktonic diatom Thalassiosira profunda strain ECT2AJA-044.</title>
        <authorList>
            <person name="Gargas C.B."/>
            <person name="Roberts W.R."/>
            <person name="Alverson A.J."/>
        </authorList>
    </citation>
    <scope>NUCLEOTIDE SEQUENCE</scope>
    <source>
        <strain evidence="3">ECT2AJA-044</strain>
    </source>
</reference>
<feature type="domain" description="DUF218" evidence="2">
    <location>
        <begin position="45"/>
        <end position="186"/>
    </location>
</feature>
<evidence type="ECO:0000256" key="1">
    <source>
        <dbReference type="SAM" id="Phobius"/>
    </source>
</evidence>